<comment type="caution">
    <text evidence="2">The sequence shown here is derived from an EMBL/GenBank/DDBJ whole genome shotgun (WGS) entry which is preliminary data.</text>
</comment>
<protein>
    <submittedName>
        <fullName evidence="2">DUF2183 domain-containing protein</fullName>
    </submittedName>
</protein>
<dbReference type="PANTHER" id="PTHR28208:SF3">
    <property type="entry name" value="PHOSPHATIDATE PHOSPHATASE APP1"/>
    <property type="match status" value="1"/>
</dbReference>
<evidence type="ECO:0000313" key="2">
    <source>
        <dbReference type="EMBL" id="MCH7409957.1"/>
    </source>
</evidence>
<feature type="domain" description="Phosphatidate phosphatase APP1 catalytic" evidence="1">
    <location>
        <begin position="158"/>
        <end position="313"/>
    </location>
</feature>
<keyword evidence="3" id="KW-1185">Reference proteome</keyword>
<proteinExistence type="predicted"/>
<reference evidence="2" key="1">
    <citation type="submission" date="2022-03" db="EMBL/GenBank/DDBJ databases">
        <title>De novo assembled genomes of Belliella spp. (Cyclobacteriaceae) strains.</title>
        <authorList>
            <person name="Szabo A."/>
            <person name="Korponai K."/>
            <person name="Felfoldi T."/>
        </authorList>
    </citation>
    <scope>NUCLEOTIDE SEQUENCE</scope>
    <source>
        <strain evidence="2">DSM 111904</strain>
    </source>
</reference>
<dbReference type="InterPro" id="IPR019236">
    <property type="entry name" value="APP1_cat"/>
</dbReference>
<gene>
    <name evidence="2" type="ORF">MM239_11180</name>
</gene>
<evidence type="ECO:0000259" key="1">
    <source>
        <dbReference type="Pfam" id="PF09949"/>
    </source>
</evidence>
<accession>A0ABS9V0M4</accession>
<dbReference type="RefSeq" id="WP_241348327.1">
    <property type="nucleotide sequence ID" value="NZ_JAKZGP010000026.1"/>
</dbReference>
<evidence type="ECO:0000313" key="3">
    <source>
        <dbReference type="Proteomes" id="UP001165489"/>
    </source>
</evidence>
<dbReference type="PANTHER" id="PTHR28208">
    <property type="entry name" value="PHOSPHATIDATE PHOSPHATASE APP1"/>
    <property type="match status" value="1"/>
</dbReference>
<dbReference type="EMBL" id="JAKZGP010000026">
    <property type="protein sequence ID" value="MCH7409957.1"/>
    <property type="molecule type" value="Genomic_DNA"/>
</dbReference>
<sequence length="372" mass="42886">MVKKRTLRILYRLKLIFSKAKLWFGIKTGMVKTIMIMPYKGFGSGKQVYIIGRVLKDRGIGLSEIGDSRWRNFSKMYKRFMSWEIPKVAVKASFENVTLTQYTDEEGYFEFHFEFENELSYNKPWQTVDIELISQVVPNQKKVSSKASVIVPTHEVEYGIISDIDDTIVPTGATKVWQMIKTTFFGNAHSRLPFPGVASFYKALERGTDGKENNPMFYVSSSPWNLYDFLSEWMEVHFVPRGPLMLRDVGLSREYFIAGSHHTHKLYQVEKILSTIPSIPFVLIGDSGQQDAEIYLQIVKDFPGRVKVVYIRHIDEGDEKKMYDIKAQMQLLGVEMLLIKDTLEAANDALQKGWIQEKDIRDVLMEKGTATQ</sequence>
<name>A0ABS9V0M4_9BACT</name>
<dbReference type="Proteomes" id="UP001165489">
    <property type="component" value="Unassembled WGS sequence"/>
</dbReference>
<dbReference type="InterPro" id="IPR052935">
    <property type="entry name" value="Mg2+_PAP"/>
</dbReference>
<dbReference type="Pfam" id="PF09949">
    <property type="entry name" value="APP1_cat"/>
    <property type="match status" value="1"/>
</dbReference>
<organism evidence="2 3">
    <name type="scientific">Belliella filtrata</name>
    <dbReference type="NCBI Taxonomy" id="2923435"/>
    <lineage>
        <taxon>Bacteria</taxon>
        <taxon>Pseudomonadati</taxon>
        <taxon>Bacteroidota</taxon>
        <taxon>Cytophagia</taxon>
        <taxon>Cytophagales</taxon>
        <taxon>Cyclobacteriaceae</taxon>
        <taxon>Belliella</taxon>
    </lineage>
</organism>